<dbReference type="EMBL" id="BMAW01126569">
    <property type="protein sequence ID" value="GFU17321.1"/>
    <property type="molecule type" value="Genomic_DNA"/>
</dbReference>
<keyword evidence="4 5" id="KW-0472">Membrane</keyword>
<dbReference type="Proteomes" id="UP000887013">
    <property type="component" value="Unassembled WGS sequence"/>
</dbReference>
<keyword evidence="3 5" id="KW-1133">Transmembrane helix</keyword>
<organism evidence="7 8">
    <name type="scientific">Nephila pilipes</name>
    <name type="common">Giant wood spider</name>
    <name type="synonym">Nephila maculata</name>
    <dbReference type="NCBI Taxonomy" id="299642"/>
    <lineage>
        <taxon>Eukaryota</taxon>
        <taxon>Metazoa</taxon>
        <taxon>Ecdysozoa</taxon>
        <taxon>Arthropoda</taxon>
        <taxon>Chelicerata</taxon>
        <taxon>Arachnida</taxon>
        <taxon>Araneae</taxon>
        <taxon>Araneomorphae</taxon>
        <taxon>Entelegynae</taxon>
        <taxon>Araneoidea</taxon>
        <taxon>Nephilidae</taxon>
        <taxon>Nephila</taxon>
    </lineage>
</organism>
<dbReference type="SUPFAM" id="SSF103473">
    <property type="entry name" value="MFS general substrate transporter"/>
    <property type="match status" value="1"/>
</dbReference>
<feature type="transmembrane region" description="Helical" evidence="5">
    <location>
        <begin position="294"/>
        <end position="318"/>
    </location>
</feature>
<feature type="transmembrane region" description="Helical" evidence="5">
    <location>
        <begin position="202"/>
        <end position="225"/>
    </location>
</feature>
<dbReference type="PROSITE" id="PS50850">
    <property type="entry name" value="MFS"/>
    <property type="match status" value="1"/>
</dbReference>
<dbReference type="PANTHER" id="PTHR11662:SF399">
    <property type="entry name" value="FI19708P1-RELATED"/>
    <property type="match status" value="1"/>
</dbReference>
<dbReference type="InterPro" id="IPR050382">
    <property type="entry name" value="MFS_Na/Anion_cotransporter"/>
</dbReference>
<dbReference type="AlphaFoldDB" id="A0A8X6QC52"/>
<sequence length="374" mass="41008">MEILSTNENECCQNSYEVKRIRDKGSRRFYIPCRYLVTLIEFFAFSEINAYRIATSISLVAMVNNSAIDSPKTSNVTIVSCPLNTSESESYSGSENKGEFDWSPALQGYILSAGFLGYFLTPIPGGRLAETYGAKPTVVLGLLISSTGHLLSPLAAWSSVYLLIVIQTLRGIGQGLITSGHSVLAAKWFPRPERGLLNTLTWSGFAVGALTSGVTAGSMCSSSFLGGWPSVYYVQGSLGLLLCLCAQVFLFESPKVHPRISAGEKEFILQNQESDLSRKRPPTPWIKMLTSIKVYAMIFGIFGQFWTITHFLAVQPIFLGTILRFSVKENGFLASIPFVFQAMNGYLGSGISKWLNTHNYVGVDKARKGCNLFG</sequence>
<reference evidence="7" key="1">
    <citation type="submission" date="2020-08" db="EMBL/GenBank/DDBJ databases">
        <title>Multicomponent nature underlies the extraordinary mechanical properties of spider dragline silk.</title>
        <authorList>
            <person name="Kono N."/>
            <person name="Nakamura H."/>
            <person name="Mori M."/>
            <person name="Yoshida Y."/>
            <person name="Ohtoshi R."/>
            <person name="Malay A.D."/>
            <person name="Moran D.A.P."/>
            <person name="Tomita M."/>
            <person name="Numata K."/>
            <person name="Arakawa K."/>
        </authorList>
    </citation>
    <scope>NUCLEOTIDE SEQUENCE</scope>
</reference>
<evidence type="ECO:0000313" key="7">
    <source>
        <dbReference type="EMBL" id="GFU17321.1"/>
    </source>
</evidence>
<dbReference type="Gene3D" id="1.20.1250.20">
    <property type="entry name" value="MFS general substrate transporter like domains"/>
    <property type="match status" value="1"/>
</dbReference>
<dbReference type="Pfam" id="PF07690">
    <property type="entry name" value="MFS_1"/>
    <property type="match status" value="1"/>
</dbReference>
<feature type="transmembrane region" description="Helical" evidence="5">
    <location>
        <begin position="231"/>
        <end position="251"/>
    </location>
</feature>
<protein>
    <submittedName>
        <fullName evidence="7">Putative inorganic phosphate cotransporter</fullName>
    </submittedName>
</protein>
<dbReference type="InterPro" id="IPR036259">
    <property type="entry name" value="MFS_trans_sf"/>
</dbReference>
<proteinExistence type="predicted"/>
<gene>
    <name evidence="7" type="primary">Picot</name>
    <name evidence="7" type="ORF">NPIL_486311</name>
</gene>
<dbReference type="OrthoDB" id="6430109at2759"/>
<dbReference type="PANTHER" id="PTHR11662">
    <property type="entry name" value="SOLUTE CARRIER FAMILY 17"/>
    <property type="match status" value="1"/>
</dbReference>
<evidence type="ECO:0000256" key="2">
    <source>
        <dbReference type="ARBA" id="ARBA00022692"/>
    </source>
</evidence>
<keyword evidence="2 5" id="KW-0812">Transmembrane</keyword>
<dbReference type="InterPro" id="IPR011701">
    <property type="entry name" value="MFS"/>
</dbReference>
<dbReference type="GO" id="GO:0016020">
    <property type="term" value="C:membrane"/>
    <property type="evidence" value="ECO:0007669"/>
    <property type="project" value="UniProtKB-SubCell"/>
</dbReference>
<name>A0A8X6QC52_NEPPI</name>
<evidence type="ECO:0000256" key="5">
    <source>
        <dbReference type="SAM" id="Phobius"/>
    </source>
</evidence>
<dbReference type="GO" id="GO:0006820">
    <property type="term" value="P:monoatomic anion transport"/>
    <property type="evidence" value="ECO:0007669"/>
    <property type="project" value="TreeGrafter"/>
</dbReference>
<dbReference type="InterPro" id="IPR020846">
    <property type="entry name" value="MFS_dom"/>
</dbReference>
<feature type="transmembrane region" description="Helical" evidence="5">
    <location>
        <begin position="330"/>
        <end position="347"/>
    </location>
</feature>
<feature type="domain" description="Major facilitator superfamily (MFS) profile" evidence="6">
    <location>
        <begin position="50"/>
        <end position="374"/>
    </location>
</feature>
<evidence type="ECO:0000313" key="8">
    <source>
        <dbReference type="Proteomes" id="UP000887013"/>
    </source>
</evidence>
<evidence type="ECO:0000259" key="6">
    <source>
        <dbReference type="PROSITE" id="PS50850"/>
    </source>
</evidence>
<dbReference type="GO" id="GO:0022857">
    <property type="term" value="F:transmembrane transporter activity"/>
    <property type="evidence" value="ECO:0007669"/>
    <property type="project" value="InterPro"/>
</dbReference>
<evidence type="ECO:0000256" key="3">
    <source>
        <dbReference type="ARBA" id="ARBA00022989"/>
    </source>
</evidence>
<comment type="caution">
    <text evidence="7">The sequence shown here is derived from an EMBL/GenBank/DDBJ whole genome shotgun (WGS) entry which is preliminary data.</text>
</comment>
<keyword evidence="8" id="KW-1185">Reference proteome</keyword>
<comment type="subcellular location">
    <subcellularLocation>
        <location evidence="1">Membrane</location>
        <topology evidence="1">Multi-pass membrane protein</topology>
    </subcellularLocation>
</comment>
<dbReference type="FunFam" id="1.20.1250.20:FF:000423">
    <property type="entry name" value="Putative inorganic phosphate cotransporter-like Protein"/>
    <property type="match status" value="1"/>
</dbReference>
<evidence type="ECO:0000256" key="4">
    <source>
        <dbReference type="ARBA" id="ARBA00023136"/>
    </source>
</evidence>
<evidence type="ECO:0000256" key="1">
    <source>
        <dbReference type="ARBA" id="ARBA00004141"/>
    </source>
</evidence>
<accession>A0A8X6QC52</accession>